<sequence length="240" mass="26553">MIGFVAWTEERAPRRAEELAVLRMRFLEVRLLRRKNTPAAVLRRRAVSAAKKLQKLGITRAVFPESFPYEAVFTKHGIFPVEVMPLYRSLAVEWLRAEIAAKGLSGAATAAVCADRLTGELVRAVTELCLRYRYVLLDIPDGGEELARQLRREFGVSLILRPNAGQLAEAEAALLFAPRPELHNAVALALYDGAELPENVILTLPALEDQLPLGCRRDQLFAALCGAGVMRAAQIEIKVN</sequence>
<dbReference type="EMBL" id="VSSQ01008297">
    <property type="protein sequence ID" value="MPM38472.1"/>
    <property type="molecule type" value="Genomic_DNA"/>
</dbReference>
<name>A0A644ZC55_9ZZZZ</name>
<accession>A0A644ZC55</accession>
<reference evidence="1" key="1">
    <citation type="submission" date="2019-08" db="EMBL/GenBank/DDBJ databases">
        <authorList>
            <person name="Kucharzyk K."/>
            <person name="Murdoch R.W."/>
            <person name="Higgins S."/>
            <person name="Loffler F."/>
        </authorList>
    </citation>
    <scope>NUCLEOTIDE SEQUENCE</scope>
</reference>
<proteinExistence type="predicted"/>
<gene>
    <name evidence="1" type="ORF">SDC9_85101</name>
</gene>
<evidence type="ECO:0000313" key="1">
    <source>
        <dbReference type="EMBL" id="MPM38472.1"/>
    </source>
</evidence>
<organism evidence="1">
    <name type="scientific">bioreactor metagenome</name>
    <dbReference type="NCBI Taxonomy" id="1076179"/>
    <lineage>
        <taxon>unclassified sequences</taxon>
        <taxon>metagenomes</taxon>
        <taxon>ecological metagenomes</taxon>
    </lineage>
</organism>
<dbReference type="AlphaFoldDB" id="A0A644ZC55"/>
<comment type="caution">
    <text evidence="1">The sequence shown here is derived from an EMBL/GenBank/DDBJ whole genome shotgun (WGS) entry which is preliminary data.</text>
</comment>
<protein>
    <submittedName>
        <fullName evidence="1">Uncharacterized protein</fullName>
    </submittedName>
</protein>